<sequence length="30" mass="3408">MFSQAPSPESQSGLFLCPHRGKRRGIRAHR</sequence>
<protein>
    <submittedName>
        <fullName evidence="2">Uncharacterized protein</fullName>
    </submittedName>
</protein>
<name>A0A8S5U8S4_9CAUD</name>
<evidence type="ECO:0000313" key="2">
    <source>
        <dbReference type="EMBL" id="DAF90856.1"/>
    </source>
</evidence>
<proteinExistence type="predicted"/>
<feature type="region of interest" description="Disordered" evidence="1">
    <location>
        <begin position="1"/>
        <end position="30"/>
    </location>
</feature>
<organism evidence="2">
    <name type="scientific">Myoviridae sp. ctZhz2</name>
    <dbReference type="NCBI Taxonomy" id="2825129"/>
    <lineage>
        <taxon>Viruses</taxon>
        <taxon>Duplodnaviria</taxon>
        <taxon>Heunggongvirae</taxon>
        <taxon>Uroviricota</taxon>
        <taxon>Caudoviricetes</taxon>
    </lineage>
</organism>
<evidence type="ECO:0000256" key="1">
    <source>
        <dbReference type="SAM" id="MobiDB-lite"/>
    </source>
</evidence>
<reference evidence="2" key="1">
    <citation type="journal article" date="2021" name="Proc. Natl. Acad. Sci. U.S.A.">
        <title>A Catalog of Tens of Thousands of Viruses from Human Metagenomes Reveals Hidden Associations with Chronic Diseases.</title>
        <authorList>
            <person name="Tisza M.J."/>
            <person name="Buck C.B."/>
        </authorList>
    </citation>
    <scope>NUCLEOTIDE SEQUENCE</scope>
    <source>
        <strain evidence="2">CtZhz2</strain>
    </source>
</reference>
<accession>A0A8S5U8S4</accession>
<feature type="compositionally biased region" description="Basic residues" evidence="1">
    <location>
        <begin position="19"/>
        <end position="30"/>
    </location>
</feature>
<dbReference type="EMBL" id="BK016038">
    <property type="protein sequence ID" value="DAF90856.1"/>
    <property type="molecule type" value="Genomic_DNA"/>
</dbReference>
<feature type="compositionally biased region" description="Polar residues" evidence="1">
    <location>
        <begin position="1"/>
        <end position="13"/>
    </location>
</feature>